<sequence length="254" mass="28471">MAGALLSRISDEFKLNSGISSELSRNLIYESETRSTRYTGRGLTTRAWDGALQYWEGNRATLMIAVEVGISQSYDSLREAISWSVCALGCRLGLAMSVHEESRGTPAMRYYASLEERNAVLQEAEDGFYQQLIQHPYGPLEWEGETWFGRISRVVLETYRCQDEYCPPETLLAPSQSLTVVQDGGYVGHDISPNIREVMLGDCIPSHLLSGQDVQATPLNFFRREWFEGQFQGLMVETAALLVQEKTVVAQPIA</sequence>
<evidence type="ECO:0000313" key="2">
    <source>
        <dbReference type="Proteomes" id="UP000094385"/>
    </source>
</evidence>
<evidence type="ECO:0000313" key="1">
    <source>
        <dbReference type="EMBL" id="ODQ69398.1"/>
    </source>
</evidence>
<proteinExistence type="predicted"/>
<organism evidence="1 2">
    <name type="scientific">Lipomyces starkeyi NRRL Y-11557</name>
    <dbReference type="NCBI Taxonomy" id="675824"/>
    <lineage>
        <taxon>Eukaryota</taxon>
        <taxon>Fungi</taxon>
        <taxon>Dikarya</taxon>
        <taxon>Ascomycota</taxon>
        <taxon>Saccharomycotina</taxon>
        <taxon>Lipomycetes</taxon>
        <taxon>Lipomycetales</taxon>
        <taxon>Lipomycetaceae</taxon>
        <taxon>Lipomyces</taxon>
    </lineage>
</organism>
<dbReference type="EMBL" id="KV454304">
    <property type="protein sequence ID" value="ODQ69398.1"/>
    <property type="molecule type" value="Genomic_DNA"/>
</dbReference>
<keyword evidence="2" id="KW-1185">Reference proteome</keyword>
<dbReference type="OrthoDB" id="76567at2759"/>
<gene>
    <name evidence="1" type="ORF">LIPSTDRAFT_76219</name>
</gene>
<protein>
    <submittedName>
        <fullName evidence="1">Uncharacterized protein</fullName>
    </submittedName>
</protein>
<dbReference type="Proteomes" id="UP000094385">
    <property type="component" value="Unassembled WGS sequence"/>
</dbReference>
<name>A0A1E3PVT6_LIPST</name>
<reference evidence="1 2" key="1">
    <citation type="journal article" date="2016" name="Proc. Natl. Acad. Sci. U.S.A.">
        <title>Comparative genomics of biotechnologically important yeasts.</title>
        <authorList>
            <person name="Riley R."/>
            <person name="Haridas S."/>
            <person name="Wolfe K.H."/>
            <person name="Lopes M.R."/>
            <person name="Hittinger C.T."/>
            <person name="Goeker M."/>
            <person name="Salamov A.A."/>
            <person name="Wisecaver J.H."/>
            <person name="Long T.M."/>
            <person name="Calvey C.H."/>
            <person name="Aerts A.L."/>
            <person name="Barry K.W."/>
            <person name="Choi C."/>
            <person name="Clum A."/>
            <person name="Coughlan A.Y."/>
            <person name="Deshpande S."/>
            <person name="Douglass A.P."/>
            <person name="Hanson S.J."/>
            <person name="Klenk H.-P."/>
            <person name="LaButti K.M."/>
            <person name="Lapidus A."/>
            <person name="Lindquist E.A."/>
            <person name="Lipzen A.M."/>
            <person name="Meier-Kolthoff J.P."/>
            <person name="Ohm R.A."/>
            <person name="Otillar R.P."/>
            <person name="Pangilinan J.L."/>
            <person name="Peng Y."/>
            <person name="Rokas A."/>
            <person name="Rosa C.A."/>
            <person name="Scheuner C."/>
            <person name="Sibirny A.A."/>
            <person name="Slot J.C."/>
            <person name="Stielow J.B."/>
            <person name="Sun H."/>
            <person name="Kurtzman C.P."/>
            <person name="Blackwell M."/>
            <person name="Grigoriev I.V."/>
            <person name="Jeffries T.W."/>
        </authorList>
    </citation>
    <scope>NUCLEOTIDE SEQUENCE [LARGE SCALE GENOMIC DNA]</scope>
    <source>
        <strain evidence="1 2">NRRL Y-11557</strain>
    </source>
</reference>
<dbReference type="AlphaFoldDB" id="A0A1E3PVT6"/>
<accession>A0A1E3PVT6</accession>